<keyword evidence="7" id="KW-0998">Cell outer membrane</keyword>
<reference evidence="10" key="1">
    <citation type="submission" date="2016-06" db="EMBL/GenBank/DDBJ databases">
        <authorList>
            <person name="Rodrigo-Torres L."/>
            <person name="Arahal R.D."/>
            <person name="Lucena T."/>
        </authorList>
    </citation>
    <scope>NUCLEOTIDE SEQUENCE [LARGE SCALE GENOMIC DNA]</scope>
    <source>
        <strain evidence="10">CECT8203</strain>
    </source>
</reference>
<dbReference type="EMBL" id="OANU01000023">
    <property type="protein sequence ID" value="SNX48363.1"/>
    <property type="molecule type" value="Genomic_DNA"/>
</dbReference>
<keyword evidence="5" id="KW-0798">TonB box</keyword>
<dbReference type="GO" id="GO:0015344">
    <property type="term" value="F:siderophore uptake transmembrane transporter activity"/>
    <property type="evidence" value="ECO:0007669"/>
    <property type="project" value="TreeGrafter"/>
</dbReference>
<name>A0A240EJD7_9VIBR</name>
<evidence type="ECO:0000256" key="4">
    <source>
        <dbReference type="ARBA" id="ARBA00022692"/>
    </source>
</evidence>
<dbReference type="AlphaFoldDB" id="A0A240EJD7"/>
<evidence type="ECO:0000256" key="6">
    <source>
        <dbReference type="ARBA" id="ARBA00023136"/>
    </source>
</evidence>
<evidence type="ECO:0000256" key="3">
    <source>
        <dbReference type="ARBA" id="ARBA00022452"/>
    </source>
</evidence>
<organism evidence="9 10">
    <name type="scientific">Vibrio thalassae</name>
    <dbReference type="NCBI Taxonomy" id="1243014"/>
    <lineage>
        <taxon>Bacteria</taxon>
        <taxon>Pseudomonadati</taxon>
        <taxon>Pseudomonadota</taxon>
        <taxon>Gammaproteobacteria</taxon>
        <taxon>Vibrionales</taxon>
        <taxon>Vibrionaceae</taxon>
        <taxon>Vibrio</taxon>
    </lineage>
</organism>
<dbReference type="InterPro" id="IPR000531">
    <property type="entry name" value="Beta-barrel_TonB"/>
</dbReference>
<dbReference type="Gene3D" id="2.40.170.20">
    <property type="entry name" value="TonB-dependent receptor, beta-barrel domain"/>
    <property type="match status" value="1"/>
</dbReference>
<sequence>MHNKVDDFVDANQQVNIALDPNTKSAEAVKGGSAGYNIGLFHAGTLYKLTDDSQVWANFSQGFDLPDAAKRYGKGSYIEDSNNPGHMILTGSTDINSARLSGVKTDSYELGYRIDRGSISFQTAAYYAISDKSIKSNRNLGLVIEDKDKRTYGIEGAIAYYLNDNWSLGANGHLVETEDRDKTTGQWKKVGIGYSSASKVGSWLGYSHDRYTARLQSQTMLDREDDYNGKLHGYTTIDFMTTVDLPVGSVTFAVNNLLNEDYTTVWGQKAQALYGGGERYNYKGRGRTVSLNYQVKY</sequence>
<dbReference type="RefSeq" id="WP_096993539.1">
    <property type="nucleotide sequence ID" value="NZ_JBHSII010000011.1"/>
</dbReference>
<evidence type="ECO:0000256" key="1">
    <source>
        <dbReference type="ARBA" id="ARBA00004571"/>
    </source>
</evidence>
<proteinExistence type="predicted"/>
<dbReference type="Proteomes" id="UP000219336">
    <property type="component" value="Unassembled WGS sequence"/>
</dbReference>
<evidence type="ECO:0000256" key="7">
    <source>
        <dbReference type="ARBA" id="ARBA00023237"/>
    </source>
</evidence>
<dbReference type="Pfam" id="PF00593">
    <property type="entry name" value="TonB_dep_Rec_b-barrel"/>
    <property type="match status" value="1"/>
</dbReference>
<evidence type="ECO:0000259" key="8">
    <source>
        <dbReference type="Pfam" id="PF00593"/>
    </source>
</evidence>
<dbReference type="PANTHER" id="PTHR30069:SF42">
    <property type="entry name" value="FERRIC AEROBACTIN RECEPTOR"/>
    <property type="match status" value="1"/>
</dbReference>
<keyword evidence="3" id="KW-1134">Transmembrane beta strand</keyword>
<protein>
    <submittedName>
        <fullName evidence="9">Ferric aerobactin receptor</fullName>
    </submittedName>
</protein>
<accession>A0A240EJD7</accession>
<evidence type="ECO:0000313" key="9">
    <source>
        <dbReference type="EMBL" id="SNX48363.1"/>
    </source>
</evidence>
<dbReference type="InterPro" id="IPR036942">
    <property type="entry name" value="Beta-barrel_TonB_sf"/>
</dbReference>
<dbReference type="GO" id="GO:0009279">
    <property type="term" value="C:cell outer membrane"/>
    <property type="evidence" value="ECO:0007669"/>
    <property type="project" value="UniProtKB-SubCell"/>
</dbReference>
<comment type="subcellular location">
    <subcellularLocation>
        <location evidence="1">Cell outer membrane</location>
        <topology evidence="1">Multi-pass membrane protein</topology>
    </subcellularLocation>
</comment>
<keyword evidence="2" id="KW-0813">Transport</keyword>
<dbReference type="SUPFAM" id="SSF56935">
    <property type="entry name" value="Porins"/>
    <property type="match status" value="1"/>
</dbReference>
<feature type="domain" description="TonB-dependent receptor-like beta-barrel" evidence="8">
    <location>
        <begin position="23"/>
        <end position="257"/>
    </location>
</feature>
<keyword evidence="4" id="KW-0812">Transmembrane</keyword>
<dbReference type="PANTHER" id="PTHR30069">
    <property type="entry name" value="TONB-DEPENDENT OUTER MEMBRANE RECEPTOR"/>
    <property type="match status" value="1"/>
</dbReference>
<gene>
    <name evidence="9" type="primary">iutA_2</name>
    <name evidence="9" type="ORF">VTH8203_01981</name>
</gene>
<evidence type="ECO:0000313" key="10">
    <source>
        <dbReference type="Proteomes" id="UP000219336"/>
    </source>
</evidence>
<evidence type="ECO:0000256" key="5">
    <source>
        <dbReference type="ARBA" id="ARBA00023077"/>
    </source>
</evidence>
<keyword evidence="10" id="KW-1185">Reference proteome</keyword>
<dbReference type="InterPro" id="IPR039426">
    <property type="entry name" value="TonB-dep_rcpt-like"/>
</dbReference>
<keyword evidence="9" id="KW-0675">Receptor</keyword>
<dbReference type="OrthoDB" id="8670144at2"/>
<keyword evidence="6" id="KW-0472">Membrane</keyword>
<evidence type="ECO:0000256" key="2">
    <source>
        <dbReference type="ARBA" id="ARBA00022448"/>
    </source>
</evidence>
<dbReference type="GO" id="GO:0044718">
    <property type="term" value="P:siderophore transmembrane transport"/>
    <property type="evidence" value="ECO:0007669"/>
    <property type="project" value="TreeGrafter"/>
</dbReference>